<evidence type="ECO:0000313" key="5">
    <source>
        <dbReference type="Proteomes" id="UP000664702"/>
    </source>
</evidence>
<evidence type="ECO:0000259" key="1">
    <source>
        <dbReference type="Pfam" id="PF25678"/>
    </source>
</evidence>
<dbReference type="InterPro" id="IPR057706">
    <property type="entry name" value="DUF7946"/>
</dbReference>
<feature type="domain" description="DUF7947" evidence="2">
    <location>
        <begin position="209"/>
        <end position="283"/>
    </location>
</feature>
<evidence type="ECO:0000259" key="2">
    <source>
        <dbReference type="Pfam" id="PF25679"/>
    </source>
</evidence>
<accession>A0A939M6T6</accession>
<feature type="domain" description="DUF7946" evidence="1">
    <location>
        <begin position="11"/>
        <end position="197"/>
    </location>
</feature>
<dbReference type="RefSeq" id="WP_161966280.1">
    <property type="nucleotide sequence ID" value="NZ_CP086136.1"/>
</dbReference>
<dbReference type="EMBL" id="CP086136">
    <property type="protein sequence ID" value="UEM13648.1"/>
    <property type="molecule type" value="Genomic_DNA"/>
</dbReference>
<gene>
    <name evidence="4" type="ORF">J4G43_004825</name>
    <name evidence="3" type="ORF">J4G43_07025</name>
</gene>
<dbReference type="Proteomes" id="UP000664702">
    <property type="component" value="Chromosome"/>
</dbReference>
<dbReference type="EMBL" id="JAGEMI010000001">
    <property type="protein sequence ID" value="MBO1860732.1"/>
    <property type="molecule type" value="Genomic_DNA"/>
</dbReference>
<reference evidence="3" key="1">
    <citation type="submission" date="2021-03" db="EMBL/GenBank/DDBJ databases">
        <title>Whole Genome Sequence of Bradyrhizobium sp. Strain 144S4.</title>
        <authorList>
            <person name="Bromfield E.S.P."/>
            <person name="Cloutier S."/>
        </authorList>
    </citation>
    <scope>NUCLEOTIDE SEQUENCE [LARGE SCALE GENOMIC DNA]</scope>
    <source>
        <strain evidence="3">144S4</strain>
    </source>
</reference>
<organism evidence="3">
    <name type="scientific">Bradyrhizobium barranii subsp. barranii</name>
    <dbReference type="NCBI Taxonomy" id="2823807"/>
    <lineage>
        <taxon>Bacteria</taxon>
        <taxon>Pseudomonadati</taxon>
        <taxon>Pseudomonadota</taxon>
        <taxon>Alphaproteobacteria</taxon>
        <taxon>Hyphomicrobiales</taxon>
        <taxon>Nitrobacteraceae</taxon>
        <taxon>Bradyrhizobium</taxon>
        <taxon>Bradyrhizobium barranii</taxon>
    </lineage>
</organism>
<evidence type="ECO:0000313" key="3">
    <source>
        <dbReference type="EMBL" id="MBO1860732.1"/>
    </source>
</evidence>
<evidence type="ECO:0000313" key="4">
    <source>
        <dbReference type="EMBL" id="UEM13648.1"/>
    </source>
</evidence>
<reference evidence="4 5" key="2">
    <citation type="journal article" date="2022" name="Int. J. Syst. Evol. Microbiol.">
        <title>Strains of Bradyrhizobium barranii sp. nov. associated with legumes native to Canada are symbionts of soybeans and belong to different subspecies (subsp. barranii subsp. nov. and subsp. apii subsp. nov.) and symbiovars (sv. glycinearum and sv. septentrionale).</title>
        <authorList>
            <person name="Bromfield E.S.P."/>
            <person name="Cloutier S."/>
            <person name="Wasai-Hara S."/>
            <person name="Minamisawa K."/>
        </authorList>
    </citation>
    <scope>NUCLEOTIDE SEQUENCE [LARGE SCALE GENOMIC DNA]</scope>
    <source>
        <strain evidence="4 5">144S4</strain>
    </source>
</reference>
<dbReference type="GeneID" id="92970543"/>
<sequence length="293" mass="32947">MPEPLFEPIPIAYRGLLADQHFVDAQQFGRSLIGATKLANSICHELFWENITHDPRSYHIRFCVGPSRENGLLQEIFAISNSGQLPLYSPILITVAKKFIELSIKAVIDKVLSKKDSNNAVDRIHELAMTHHEFAKQVHEGHMRDKAWLQRMITTMARENRASIRQLPDPVGRTVNHMQIGGASVANVIDEPAAEVLRSPDMLSLGEKEEYVVRIHGVFKTNGACRVEILNAPKKKIVSGKIADDELLKPGNIYTRALNEGLTLRVVAQPTIKDRKINRLFITQGEIVDRQLV</sequence>
<dbReference type="AlphaFoldDB" id="A0A939M6T6"/>
<dbReference type="KEGG" id="bban:J4G43_004825"/>
<dbReference type="InterPro" id="IPR057707">
    <property type="entry name" value="DUF7947"/>
</dbReference>
<dbReference type="Pfam" id="PF25678">
    <property type="entry name" value="DUF7946"/>
    <property type="match status" value="1"/>
</dbReference>
<proteinExistence type="predicted"/>
<dbReference type="Pfam" id="PF25679">
    <property type="entry name" value="DUF7947"/>
    <property type="match status" value="1"/>
</dbReference>
<protein>
    <submittedName>
        <fullName evidence="3">Uncharacterized protein</fullName>
    </submittedName>
</protein>
<name>A0A939M6T6_9BRAD</name>